<feature type="compositionally biased region" description="Polar residues" evidence="12">
    <location>
        <begin position="143"/>
        <end position="159"/>
    </location>
</feature>
<dbReference type="GO" id="GO:0005829">
    <property type="term" value="C:cytosol"/>
    <property type="evidence" value="ECO:0007669"/>
    <property type="project" value="GOC"/>
</dbReference>
<keyword evidence="9" id="KW-0333">Golgi apparatus</keyword>
<evidence type="ECO:0000256" key="5">
    <source>
        <dbReference type="ARBA" id="ARBA00022448"/>
    </source>
</evidence>
<dbReference type="VEuPathDB" id="FungiDB:TRICI_003289"/>
<dbReference type="Proteomes" id="UP000761534">
    <property type="component" value="Unassembled WGS sequence"/>
</dbReference>
<dbReference type="Gene3D" id="3.30.1520.10">
    <property type="entry name" value="Phox-like domain"/>
    <property type="match status" value="1"/>
</dbReference>
<evidence type="ECO:0000256" key="3">
    <source>
        <dbReference type="ARBA" id="ARBA00004555"/>
    </source>
</evidence>
<dbReference type="GO" id="GO:0005794">
    <property type="term" value="C:Golgi apparatus"/>
    <property type="evidence" value="ECO:0007669"/>
    <property type="project" value="UniProtKB-SubCell"/>
</dbReference>
<dbReference type="GO" id="GO:0030904">
    <property type="term" value="C:retromer complex"/>
    <property type="evidence" value="ECO:0007669"/>
    <property type="project" value="UniProtKB-ARBA"/>
</dbReference>
<evidence type="ECO:0000256" key="12">
    <source>
        <dbReference type="SAM" id="MobiDB-lite"/>
    </source>
</evidence>
<evidence type="ECO:0000256" key="6">
    <source>
        <dbReference type="ARBA" id="ARBA00022490"/>
    </source>
</evidence>
<dbReference type="InterPro" id="IPR015404">
    <property type="entry name" value="Vps5_C"/>
</dbReference>
<dbReference type="FunFam" id="1.20.1270.60:FF:000022">
    <property type="entry name" value="Sorting nexin 3 protein"/>
    <property type="match status" value="1"/>
</dbReference>
<feature type="compositionally biased region" description="Polar residues" evidence="12">
    <location>
        <begin position="31"/>
        <end position="43"/>
    </location>
</feature>
<dbReference type="GO" id="GO:0005768">
    <property type="term" value="C:endosome"/>
    <property type="evidence" value="ECO:0007669"/>
    <property type="project" value="TreeGrafter"/>
</dbReference>
<dbReference type="InterPro" id="IPR035803">
    <property type="entry name" value="BAR_Vps5"/>
</dbReference>
<evidence type="ECO:0000256" key="2">
    <source>
        <dbReference type="ARBA" id="ARBA00004496"/>
    </source>
</evidence>
<dbReference type="Gene3D" id="1.20.1270.60">
    <property type="entry name" value="Arfaptin homology (AH) domain/BAR domain"/>
    <property type="match status" value="1"/>
</dbReference>
<keyword evidence="15" id="KW-1185">Reference proteome</keyword>
<organism evidence="14 15">
    <name type="scientific">Trichomonascus ciferrii</name>
    <dbReference type="NCBI Taxonomy" id="44093"/>
    <lineage>
        <taxon>Eukaryota</taxon>
        <taxon>Fungi</taxon>
        <taxon>Dikarya</taxon>
        <taxon>Ascomycota</taxon>
        <taxon>Saccharomycotina</taxon>
        <taxon>Dipodascomycetes</taxon>
        <taxon>Dipodascales</taxon>
        <taxon>Trichomonascaceae</taxon>
        <taxon>Trichomonascus</taxon>
        <taxon>Trichomonascus ciferrii complex</taxon>
    </lineage>
</organism>
<dbReference type="Pfam" id="PF09325">
    <property type="entry name" value="Vps5"/>
    <property type="match status" value="1"/>
</dbReference>
<dbReference type="FunFam" id="3.30.1520.10:FF:000013">
    <property type="entry name" value="Putative Sorting nexin 3"/>
    <property type="match status" value="1"/>
</dbReference>
<dbReference type="InterPro" id="IPR001683">
    <property type="entry name" value="PX_dom"/>
</dbReference>
<keyword evidence="11" id="KW-0175">Coiled coil</keyword>
<dbReference type="SUPFAM" id="SSF103657">
    <property type="entry name" value="BAR/IMD domain-like"/>
    <property type="match status" value="1"/>
</dbReference>
<dbReference type="InterPro" id="IPR037868">
    <property type="entry name" value="PX_Vps5"/>
</dbReference>
<comment type="similarity">
    <text evidence="4">Belongs to the sorting nexin family.</text>
</comment>
<dbReference type="GO" id="GO:0015031">
    <property type="term" value="P:protein transport"/>
    <property type="evidence" value="ECO:0007669"/>
    <property type="project" value="UniProtKB-KW"/>
</dbReference>
<sequence length="568" mass="63170">MADEDIAFDGTSPWGDQVSLSNHNSSSSSLVDKQQQHTQQAETSPQEEKQQQEQEQPQPQSPSSSATAGGGARRKGPRTPIRKPRSRRITQEVEVEQDLESNPLGPLGAGGSNNDDEEQQDLQDVPLNAPPAASERISESIDEQISQKFSSLRTSDEQPSPSPAVHADASGGGGASVASFDISVGDPIKVGDITSSHTVYTVHTKTSAEGYAEDCSVTRRYRDFRWVFHALENNNPGVIVPPPPEKQAIGRFNEDFVETRRAALENMLNKMAAHPTLQRDEDFKLFLQSDNFAHDVKNKSSNSADDLLEASTANSAAPAKSGGGGFMSSLGGAFSFTGKYVETNEWFIDKKQYLDSLESQLKSLAKALDIVVTQRRELSDAANEFAGALDALSNVEISKSSSELLGQFSQAQYRIKDLYARQCMQDILSLATTLDEYIRLIGSIRSVFSQRQKLYFNTQSAEQELNKRRQHLDKLHRQGKTLQDKISALQEEVAEQERKVQHCRAQFDDISKVIMREFDRFDHEKIRDFRNAVELFLENAVEAQKEAIEIWETFYQVAGFSEPTALRT</sequence>
<feature type="region of interest" description="Disordered" evidence="12">
    <location>
        <begin position="1"/>
        <end position="174"/>
    </location>
</feature>
<comment type="subcellular location">
    <subcellularLocation>
        <location evidence="2">Cytoplasm</location>
    </subcellularLocation>
    <subcellularLocation>
        <location evidence="3">Golgi apparatus</location>
    </subcellularLocation>
    <subcellularLocation>
        <location evidence="1">Membrane</location>
        <topology evidence="1">Peripheral membrane protein</topology>
        <orientation evidence="1">Cytoplasmic side</orientation>
    </subcellularLocation>
</comment>
<evidence type="ECO:0000256" key="4">
    <source>
        <dbReference type="ARBA" id="ARBA00010883"/>
    </source>
</evidence>
<feature type="compositionally biased region" description="Low complexity" evidence="12">
    <location>
        <begin position="53"/>
        <end position="65"/>
    </location>
</feature>
<accession>A0A642V3I5</accession>
<evidence type="ECO:0000256" key="9">
    <source>
        <dbReference type="ARBA" id="ARBA00023034"/>
    </source>
</evidence>
<dbReference type="PANTHER" id="PTHR10555:SF170">
    <property type="entry name" value="FI18122P1"/>
    <property type="match status" value="1"/>
</dbReference>
<evidence type="ECO:0000256" key="7">
    <source>
        <dbReference type="ARBA" id="ARBA00022553"/>
    </source>
</evidence>
<dbReference type="EMBL" id="SWFS01000238">
    <property type="protein sequence ID" value="KAA8913064.1"/>
    <property type="molecule type" value="Genomic_DNA"/>
</dbReference>
<keyword evidence="7" id="KW-0597">Phosphoprotein</keyword>
<dbReference type="SUPFAM" id="SSF64268">
    <property type="entry name" value="PX domain"/>
    <property type="match status" value="1"/>
</dbReference>
<dbReference type="PROSITE" id="PS50195">
    <property type="entry name" value="PX"/>
    <property type="match status" value="1"/>
</dbReference>
<dbReference type="AlphaFoldDB" id="A0A642V3I5"/>
<dbReference type="Pfam" id="PF00787">
    <property type="entry name" value="PX"/>
    <property type="match status" value="1"/>
</dbReference>
<keyword evidence="8" id="KW-0653">Protein transport</keyword>
<dbReference type="SMART" id="SM00312">
    <property type="entry name" value="PX"/>
    <property type="match status" value="1"/>
</dbReference>
<evidence type="ECO:0000313" key="15">
    <source>
        <dbReference type="Proteomes" id="UP000761534"/>
    </source>
</evidence>
<feature type="compositionally biased region" description="Low complexity" evidence="12">
    <location>
        <begin position="19"/>
        <end position="30"/>
    </location>
</feature>
<proteinExistence type="inferred from homology"/>
<dbReference type="InterPro" id="IPR027267">
    <property type="entry name" value="AH/BAR_dom_sf"/>
</dbReference>
<comment type="caution">
    <text evidence="14">The sequence shown here is derived from an EMBL/GenBank/DDBJ whole genome shotgun (WGS) entry which is preliminary data.</text>
</comment>
<dbReference type="GO" id="GO:0045053">
    <property type="term" value="P:protein retention in Golgi apparatus"/>
    <property type="evidence" value="ECO:0007669"/>
    <property type="project" value="TreeGrafter"/>
</dbReference>
<dbReference type="CDD" id="cd06861">
    <property type="entry name" value="PX_Vps5p"/>
    <property type="match status" value="1"/>
</dbReference>
<protein>
    <recommendedName>
        <fullName evidence="13">PX domain-containing protein</fullName>
    </recommendedName>
</protein>
<evidence type="ECO:0000256" key="8">
    <source>
        <dbReference type="ARBA" id="ARBA00022927"/>
    </source>
</evidence>
<keyword evidence="6" id="KW-0963">Cytoplasm</keyword>
<dbReference type="CDD" id="cd07627">
    <property type="entry name" value="BAR_Vps5p"/>
    <property type="match status" value="1"/>
</dbReference>
<evidence type="ECO:0000256" key="11">
    <source>
        <dbReference type="SAM" id="Coils"/>
    </source>
</evidence>
<dbReference type="OrthoDB" id="271164at2759"/>
<dbReference type="GO" id="GO:0042147">
    <property type="term" value="P:retrograde transport, endosome to Golgi"/>
    <property type="evidence" value="ECO:0007669"/>
    <property type="project" value="TreeGrafter"/>
</dbReference>
<name>A0A642V3I5_9ASCO</name>
<evidence type="ECO:0000256" key="1">
    <source>
        <dbReference type="ARBA" id="ARBA00004287"/>
    </source>
</evidence>
<evidence type="ECO:0000259" key="13">
    <source>
        <dbReference type="PROSITE" id="PS50195"/>
    </source>
</evidence>
<gene>
    <name evidence="14" type="ORF">TRICI_003289</name>
</gene>
<keyword evidence="10" id="KW-0472">Membrane</keyword>
<keyword evidence="5" id="KW-0813">Transport</keyword>
<feature type="domain" description="PX" evidence="13">
    <location>
        <begin position="178"/>
        <end position="293"/>
    </location>
</feature>
<dbReference type="PANTHER" id="PTHR10555">
    <property type="entry name" value="SORTING NEXIN"/>
    <property type="match status" value="1"/>
</dbReference>
<feature type="compositionally biased region" description="Basic residues" evidence="12">
    <location>
        <begin position="72"/>
        <end position="88"/>
    </location>
</feature>
<evidence type="ECO:0000313" key="14">
    <source>
        <dbReference type="EMBL" id="KAA8913064.1"/>
    </source>
</evidence>
<feature type="coiled-coil region" evidence="11">
    <location>
        <begin position="458"/>
        <end position="546"/>
    </location>
</feature>
<reference evidence="14" key="1">
    <citation type="journal article" date="2019" name="G3 (Bethesda)">
        <title>Genome Assemblies of Two Rare Opportunistic Yeast Pathogens: Diutina rugosa (syn. Candida rugosa) and Trichomonascus ciferrii (syn. Candida ciferrii).</title>
        <authorList>
            <person name="Mixao V."/>
            <person name="Saus E."/>
            <person name="Hansen A.P."/>
            <person name="Lass-Florl C."/>
            <person name="Gabaldon T."/>
        </authorList>
    </citation>
    <scope>NUCLEOTIDE SEQUENCE</scope>
    <source>
        <strain evidence="14">CBS 4856</strain>
    </source>
</reference>
<dbReference type="InterPro" id="IPR036871">
    <property type="entry name" value="PX_dom_sf"/>
</dbReference>
<dbReference type="GO" id="GO:0035091">
    <property type="term" value="F:phosphatidylinositol binding"/>
    <property type="evidence" value="ECO:0007669"/>
    <property type="project" value="InterPro"/>
</dbReference>
<evidence type="ECO:0000256" key="10">
    <source>
        <dbReference type="ARBA" id="ARBA00023136"/>
    </source>
</evidence>